<sequence>MLKKFKQKRDLQRGIKFKKRLEKELIRAFQDFTKGIKEDLITLNQSPQLLNAITLAEAYRQVCDKIGEDRDQYQGLFKFINVVRQNDREIEQIIRSMKKRFDYSDPDKFRVEGKRSAEYVKGILQTLRSIQDGFIQEQAEIDLSIKQREEERSNIQNQEASNNQNGMKNKKDIQLKVADYEKFGEKAPIQLKAREYIRDKTHPEEIPENIEAIRLFRKKITVDQQKKIQKPLSVKEEVQILKQTINEFDNQIQAFEKLGYYNHVKQSGKQWLLTLETLGKELSSETIDYNIRNALRGELRKNFKFIDEWLARVDVKYEIKRNINPNEPEVKQKNIEFITNQYHPTRDSYIKAQEDRRILKILASKDKGFEKELQKQETQQEIKKKQLEREIRAKEITEEKARRAREKELEKEKKRKAKEQERKLKEEELKKQQKLEKKQKEEQEALRLEKEEKTRLEKEKEKLRLQQIEKERAEKARIDDKEEKIRLERIKKEKEEAKRLKEIQDEEERTLKELQEKEEKERQAALESHKQEYQEKMQAIKNDKELTKSERTQKVLDLANWHSEEEVRILTAGTGADVPSTDEELEDLEEIRRNEELQAELDAKASKEKPRMAALKSNEIDQIWEFYFLHRYNHPTPDEFYGGDNAKQYIQQMLHQIQDIYDQYDSSKPLIETLPGSSKLYYVGDSTFDDNDKLLSRFFQPKIFESQANETPLRILFLGNFIGNNSMDLHNLLYIMCFNLAYPAEVIMCRGEEEELSRMEKNGFAQNVLDHFDDEILEEFKEFFVKLPIAHVVKSTYQNIIASHGGIPANINNPETPVLLSEIKHSPHISAKKMDSYALQFILNQPNARLKKNPIKKIAKKKGYSFNETIFSAFMKANELITEEVNGMMVSSNDFSKEGHTLLWENQSISICTTSEKDDKVAKAKILEITFPADPEYPEYEYEDEEEGEAEEEYEEEEESEGGENESEEGIEYEEEEEEVDPETLVQINVLDINNLQT</sequence>
<feature type="region of interest" description="Disordered" evidence="1">
    <location>
        <begin position="150"/>
        <end position="171"/>
    </location>
</feature>
<dbReference type="SMART" id="SM00156">
    <property type="entry name" value="PP2Ac"/>
    <property type="match status" value="1"/>
</dbReference>
<dbReference type="EMBL" id="CP104013">
    <property type="protein sequence ID" value="UYP46734.1"/>
    <property type="molecule type" value="Genomic_DNA"/>
</dbReference>
<protein>
    <recommendedName>
        <fullName evidence="2">Serine/threonine specific protein phosphatases domain-containing protein</fullName>
    </recommendedName>
</protein>
<dbReference type="PANTHER" id="PTHR45673">
    <property type="entry name" value="SERINE/THREONINE-PROTEIN PHOSPHATASE 2B CATALYTIC SUBUNIT 1-RELATED"/>
    <property type="match status" value="1"/>
</dbReference>
<feature type="region of interest" description="Disordered" evidence="1">
    <location>
        <begin position="497"/>
        <end position="535"/>
    </location>
</feature>
<dbReference type="InterPro" id="IPR043360">
    <property type="entry name" value="PP2B"/>
</dbReference>
<dbReference type="Proteomes" id="UP001208689">
    <property type="component" value="Chromosome"/>
</dbReference>
<evidence type="ECO:0000313" key="4">
    <source>
        <dbReference type="Proteomes" id="UP001208689"/>
    </source>
</evidence>
<proteinExistence type="predicted"/>
<keyword evidence="4" id="KW-1185">Reference proteome</keyword>
<dbReference type="SUPFAM" id="SSF56300">
    <property type="entry name" value="Metallo-dependent phosphatases"/>
    <property type="match status" value="1"/>
</dbReference>
<dbReference type="Gene3D" id="3.60.21.10">
    <property type="match status" value="1"/>
</dbReference>
<feature type="region of interest" description="Disordered" evidence="1">
    <location>
        <begin position="934"/>
        <end position="998"/>
    </location>
</feature>
<evidence type="ECO:0000256" key="1">
    <source>
        <dbReference type="SAM" id="MobiDB-lite"/>
    </source>
</evidence>
<evidence type="ECO:0000259" key="2">
    <source>
        <dbReference type="SMART" id="SM00156"/>
    </source>
</evidence>
<name>A0ABY6HT89_9ARCH</name>
<gene>
    <name evidence="3" type="ORF">NEF87_003019</name>
</gene>
<accession>A0ABY6HT89</accession>
<reference evidence="3" key="1">
    <citation type="submission" date="2022-09" db="EMBL/GenBank/DDBJ databases">
        <title>Actin cytoskeleton and complex cell architecture in an #Asgard archaeon.</title>
        <authorList>
            <person name="Ponce Toledo R.I."/>
            <person name="Schleper C."/>
            <person name="Rodrigues Oliveira T."/>
            <person name="Wollweber F."/>
            <person name="Xu J."/>
            <person name="Rittmann S."/>
            <person name="Klingl A."/>
            <person name="Pilhofer M."/>
        </authorList>
    </citation>
    <scope>NUCLEOTIDE SEQUENCE</scope>
    <source>
        <strain evidence="3">B-35</strain>
    </source>
</reference>
<organism evidence="3 4">
    <name type="scientific">Candidatus Lokiarchaeum ossiferum</name>
    <dbReference type="NCBI Taxonomy" id="2951803"/>
    <lineage>
        <taxon>Archaea</taxon>
        <taxon>Promethearchaeati</taxon>
        <taxon>Promethearchaeota</taxon>
        <taxon>Promethearchaeia</taxon>
        <taxon>Promethearchaeales</taxon>
        <taxon>Promethearchaeaceae</taxon>
        <taxon>Candidatus Lokiarchaeum</taxon>
    </lineage>
</organism>
<dbReference type="InterPro" id="IPR029052">
    <property type="entry name" value="Metallo-depent_PP-like"/>
</dbReference>
<feature type="region of interest" description="Disordered" evidence="1">
    <location>
        <begin position="402"/>
        <end position="451"/>
    </location>
</feature>
<feature type="compositionally biased region" description="Acidic residues" evidence="1">
    <location>
        <begin position="936"/>
        <end position="982"/>
    </location>
</feature>
<feature type="domain" description="Serine/threonine specific protein phosphatases" evidence="2">
    <location>
        <begin position="645"/>
        <end position="907"/>
    </location>
</feature>
<dbReference type="InterPro" id="IPR006186">
    <property type="entry name" value="Ser/Thr-sp_prot-phosphatase"/>
</dbReference>
<feature type="compositionally biased region" description="Polar residues" evidence="1">
    <location>
        <begin position="154"/>
        <end position="167"/>
    </location>
</feature>
<evidence type="ECO:0000313" key="3">
    <source>
        <dbReference type="EMBL" id="UYP46734.1"/>
    </source>
</evidence>